<dbReference type="Proteomes" id="UP000321570">
    <property type="component" value="Unassembled WGS sequence"/>
</dbReference>
<evidence type="ECO:0000313" key="1">
    <source>
        <dbReference type="EMBL" id="VUZ39196.1"/>
    </source>
</evidence>
<proteinExistence type="predicted"/>
<evidence type="ECO:0000313" key="2">
    <source>
        <dbReference type="Proteomes" id="UP000321570"/>
    </source>
</evidence>
<dbReference type="EMBL" id="CABIJS010000011">
    <property type="protein sequence ID" value="VUZ39196.1"/>
    <property type="molecule type" value="Genomic_DNA"/>
</dbReference>
<organism evidence="1 2">
    <name type="scientific">Hymenolepis diminuta</name>
    <name type="common">Rat tapeworm</name>
    <dbReference type="NCBI Taxonomy" id="6216"/>
    <lineage>
        <taxon>Eukaryota</taxon>
        <taxon>Metazoa</taxon>
        <taxon>Spiralia</taxon>
        <taxon>Lophotrochozoa</taxon>
        <taxon>Platyhelminthes</taxon>
        <taxon>Cestoda</taxon>
        <taxon>Eucestoda</taxon>
        <taxon>Cyclophyllidea</taxon>
        <taxon>Hymenolepididae</taxon>
        <taxon>Hymenolepis</taxon>
    </lineage>
</organism>
<name>A0A564XWE7_HYMDI</name>
<accession>A0A564XWE7</accession>
<protein>
    <submittedName>
        <fullName evidence="1">Uncharacterized protein</fullName>
    </submittedName>
</protein>
<reference evidence="1 2" key="1">
    <citation type="submission" date="2019-07" db="EMBL/GenBank/DDBJ databases">
        <authorList>
            <person name="Jastrzebski P J."/>
            <person name="Paukszto L."/>
            <person name="Jastrzebski P J."/>
        </authorList>
    </citation>
    <scope>NUCLEOTIDE SEQUENCE [LARGE SCALE GENOMIC DNA]</scope>
    <source>
        <strain evidence="1 2">WMS-il1</strain>
    </source>
</reference>
<gene>
    <name evidence="1" type="ORF">WMSIL1_LOCUS452</name>
</gene>
<dbReference type="AlphaFoldDB" id="A0A564XWE7"/>
<keyword evidence="2" id="KW-1185">Reference proteome</keyword>
<sequence>MYSGFNNYTDFDQPPTHFCHCECCHVAVKVPCCHANTNSSNHSHLTRQNFINGPQIRSNIRFVEVTKTKGEPLMGSSNCEVQLL</sequence>